<organism evidence="2 3">
    <name type="scientific">Nitrospira defluvii</name>
    <dbReference type="NCBI Taxonomy" id="330214"/>
    <lineage>
        <taxon>Bacteria</taxon>
        <taxon>Pseudomonadati</taxon>
        <taxon>Nitrospirota</taxon>
        <taxon>Nitrospiria</taxon>
        <taxon>Nitrospirales</taxon>
        <taxon>Nitrospiraceae</taxon>
        <taxon>Nitrospira</taxon>
    </lineage>
</organism>
<dbReference type="Proteomes" id="UP000001660">
    <property type="component" value="Chromosome"/>
</dbReference>
<dbReference type="Pfam" id="PF09481">
    <property type="entry name" value="CRISPR_Cse1"/>
    <property type="match status" value="1"/>
</dbReference>
<dbReference type="InterPro" id="IPR013381">
    <property type="entry name" value="CRISPR-assoc_prot_Cse1"/>
</dbReference>
<evidence type="ECO:0000313" key="3">
    <source>
        <dbReference type="Proteomes" id="UP000001660"/>
    </source>
</evidence>
<dbReference type="CDD" id="cd09729">
    <property type="entry name" value="Cse1_I-E"/>
    <property type="match status" value="1"/>
</dbReference>
<feature type="region of interest" description="Disordered" evidence="1">
    <location>
        <begin position="223"/>
        <end position="242"/>
    </location>
</feature>
<name>D8PDH3_9BACT</name>
<evidence type="ECO:0000313" key="2">
    <source>
        <dbReference type="EMBL" id="CBK41282.1"/>
    </source>
</evidence>
<feature type="compositionally biased region" description="Polar residues" evidence="1">
    <location>
        <begin position="225"/>
        <end position="234"/>
    </location>
</feature>
<reference evidence="2 3" key="1">
    <citation type="journal article" date="2010" name="Proc. Natl. Acad. Sci. U.S.A.">
        <title>A Nitrospira metagenome illuminates the physiology and evolution of globally important nitrite-oxidizing bacteria.</title>
        <authorList>
            <person name="Lucker S."/>
            <person name="Wagner M."/>
            <person name="Maixner F."/>
            <person name="Pelletier E."/>
            <person name="Koch H."/>
            <person name="Vacherie B."/>
            <person name="Rattei T."/>
            <person name="Sinninghe Damste J."/>
            <person name="Spieck E."/>
            <person name="Le Paslier D."/>
            <person name="Daims H."/>
        </authorList>
    </citation>
    <scope>NUCLEOTIDE SEQUENCE [LARGE SCALE GENOMIC DNA]</scope>
</reference>
<evidence type="ECO:0000256" key="1">
    <source>
        <dbReference type="SAM" id="MobiDB-lite"/>
    </source>
</evidence>
<proteinExistence type="predicted"/>
<protein>
    <submittedName>
        <fullName evidence="2">Putative CRISPR-associated protein Cse1</fullName>
    </submittedName>
</protein>
<keyword evidence="3" id="KW-1185">Reference proteome</keyword>
<gene>
    <name evidence="2" type="ORF">NIDE1542</name>
</gene>
<dbReference type="HOGENOM" id="CLU_039818_0_0_0"/>
<dbReference type="eggNOG" id="ENOG502Z880">
    <property type="taxonomic scope" value="Bacteria"/>
</dbReference>
<accession>D8PDH3</accession>
<dbReference type="NCBIfam" id="TIGR02547">
    <property type="entry name" value="casA_cse1"/>
    <property type="match status" value="1"/>
</dbReference>
<dbReference type="OrthoDB" id="5392377at2"/>
<sequence length="520" mass="59015">MNLIYESWIPVKRQDGTREKVAPWRITDFTEGKSPIVAIASPRPDFDGALVQFLIGLLQTTCTPSESGWWDWREKPPSPKTLCERFATVERAFEIQGKTAFMQDWTSSDLSKELNVSDLLIEAPGEKTQKDNTDHFIKRGRVEQMCLLCAATALFTLQTNAPSGGQGHRTSLRGGGPLCTLVLGDTLWETCWRNVLMDARYYAAADPDKFGEADRFPWLARTRTSEPASPTKTTGPVDVHPDQQFWGMPRRIRLQIRDLEKPSCCDLCGAEARKVCRHAVTKNYGVNYEGFAHPLSPHYVKDGVPNPVHPQPGGVGYRHWLGLVENSMDGNLERRPAKVIEQFRSVVREDARLWAFGFDMDNMKARCWYDAIMPILAVPSEMHEVFKGQVERLVRGASWVAQILRWRIKDVLLAQDDNRGDLSFIQNHFWASTESTFYEHIRHLRDILSMSKGEVAVLESWHAALRVAAFSVFDHYAQVGDFDGADPRRIAKARNDLKKALNDKKLRQLLGLSQPVHQKS</sequence>
<dbReference type="STRING" id="330214.NIDE1542"/>
<dbReference type="KEGG" id="nde:NIDE1542"/>
<dbReference type="EMBL" id="FP929003">
    <property type="protein sequence ID" value="CBK41282.1"/>
    <property type="molecule type" value="Genomic_DNA"/>
</dbReference>
<dbReference type="AlphaFoldDB" id="D8PDH3"/>